<evidence type="ECO:0000256" key="1">
    <source>
        <dbReference type="ARBA" id="ARBA00004651"/>
    </source>
</evidence>
<keyword evidence="10" id="KW-1185">Reference proteome</keyword>
<dbReference type="SUPFAM" id="SSF161098">
    <property type="entry name" value="MetI-like"/>
    <property type="match status" value="1"/>
</dbReference>
<dbReference type="Gene3D" id="1.10.3720.10">
    <property type="entry name" value="MetI-like"/>
    <property type="match status" value="1"/>
</dbReference>
<feature type="transmembrane region" description="Helical" evidence="7">
    <location>
        <begin position="199"/>
        <end position="221"/>
    </location>
</feature>
<dbReference type="EMBL" id="MIJZ01000013">
    <property type="protein sequence ID" value="OEG11365.1"/>
    <property type="molecule type" value="Genomic_DNA"/>
</dbReference>
<name>A0A1E5GFJ8_9ENTE</name>
<dbReference type="InterPro" id="IPR051322">
    <property type="entry name" value="AA_ABC_Transporter_Permease"/>
</dbReference>
<evidence type="ECO:0000256" key="6">
    <source>
        <dbReference type="ARBA" id="ARBA00023136"/>
    </source>
</evidence>
<dbReference type="PANTHER" id="PTHR30450:SF1">
    <property type="entry name" value="D-METHIONINE TRANSPORT SYSTEM PERMEASE PROTEIN METI-RELATED"/>
    <property type="match status" value="1"/>
</dbReference>
<dbReference type="Proteomes" id="UP000094068">
    <property type="component" value="Unassembled WGS sequence"/>
</dbReference>
<proteinExistence type="inferred from homology"/>
<comment type="similarity">
    <text evidence="7">Belongs to the binding-protein-dependent transport system permease family.</text>
</comment>
<evidence type="ECO:0000259" key="8">
    <source>
        <dbReference type="PROSITE" id="PS50928"/>
    </source>
</evidence>
<feature type="transmembrane region" description="Helical" evidence="7">
    <location>
        <begin position="91"/>
        <end position="115"/>
    </location>
</feature>
<feature type="transmembrane region" description="Helical" evidence="7">
    <location>
        <begin position="61"/>
        <end position="85"/>
    </location>
</feature>
<feature type="domain" description="ABC transmembrane type-1" evidence="8">
    <location>
        <begin position="23"/>
        <end position="217"/>
    </location>
</feature>
<dbReference type="AlphaFoldDB" id="A0A1E5GFJ8"/>
<reference evidence="10" key="1">
    <citation type="submission" date="2016-09" db="EMBL/GenBank/DDBJ databases">
        <authorList>
            <person name="Gulvik C.A."/>
        </authorList>
    </citation>
    <scope>NUCLEOTIDE SEQUENCE [LARGE SCALE GENOMIC DNA]</scope>
    <source>
        <strain evidence="10">DSM 23328</strain>
    </source>
</reference>
<dbReference type="STRING" id="903984.BCR21_08685"/>
<sequence length="226" mass="24350">MQDFLQRYFPNVLLLKQEFITSTIETLYMVFWTAIIAGILGTLLGVILVATGPEGILKNSVLYSILEKIINVCRSIPFIIMLALIQPITRFLTGTTIGTTAALVPLVIGVIPFFARQIENALLEVDPGVIEAAESMGTSPLGIIFRVYLIEGLPSIIRVSSVTIINLIGLTAMAGAIGAGGLGNLAITRGYNRFQTDVTVVATLIILVLVFASQFISNTLIKKTSH</sequence>
<comment type="subcellular location">
    <subcellularLocation>
        <location evidence="1 7">Cell membrane</location>
        <topology evidence="1 7">Multi-pass membrane protein</topology>
    </subcellularLocation>
</comment>
<keyword evidence="5 7" id="KW-1133">Transmembrane helix</keyword>
<comment type="caution">
    <text evidence="9">The sequence shown here is derived from an EMBL/GenBank/DDBJ whole genome shotgun (WGS) entry which is preliminary data.</text>
</comment>
<protein>
    <submittedName>
        <fullName evidence="9">Methionine ABC transporter permease</fullName>
    </submittedName>
</protein>
<dbReference type="InterPro" id="IPR000515">
    <property type="entry name" value="MetI-like"/>
</dbReference>
<dbReference type="PROSITE" id="PS50928">
    <property type="entry name" value="ABC_TM1"/>
    <property type="match status" value="1"/>
</dbReference>
<evidence type="ECO:0000256" key="3">
    <source>
        <dbReference type="ARBA" id="ARBA00022475"/>
    </source>
</evidence>
<keyword evidence="3" id="KW-1003">Cell membrane</keyword>
<keyword evidence="2 7" id="KW-0813">Transport</keyword>
<dbReference type="GO" id="GO:0048473">
    <property type="term" value="P:D-methionine transmembrane transport"/>
    <property type="evidence" value="ECO:0007669"/>
    <property type="project" value="TreeGrafter"/>
</dbReference>
<keyword evidence="4 7" id="KW-0812">Transmembrane</keyword>
<dbReference type="RefSeq" id="WP_069646137.1">
    <property type="nucleotide sequence ID" value="NZ_MIJZ01000013.1"/>
</dbReference>
<organism evidence="9 10">
    <name type="scientific">Enterococcus ureasiticus</name>
    <dbReference type="NCBI Taxonomy" id="903984"/>
    <lineage>
        <taxon>Bacteria</taxon>
        <taxon>Bacillati</taxon>
        <taxon>Bacillota</taxon>
        <taxon>Bacilli</taxon>
        <taxon>Lactobacillales</taxon>
        <taxon>Enterococcaceae</taxon>
        <taxon>Enterococcus</taxon>
    </lineage>
</organism>
<dbReference type="Pfam" id="PF00528">
    <property type="entry name" value="BPD_transp_1"/>
    <property type="match status" value="1"/>
</dbReference>
<gene>
    <name evidence="9" type="ORF">BCR21_08685</name>
</gene>
<dbReference type="GO" id="GO:0005886">
    <property type="term" value="C:plasma membrane"/>
    <property type="evidence" value="ECO:0007669"/>
    <property type="project" value="UniProtKB-SubCell"/>
</dbReference>
<evidence type="ECO:0000313" key="9">
    <source>
        <dbReference type="EMBL" id="OEG11365.1"/>
    </source>
</evidence>
<evidence type="ECO:0000313" key="10">
    <source>
        <dbReference type="Proteomes" id="UP000094068"/>
    </source>
</evidence>
<feature type="transmembrane region" description="Helical" evidence="7">
    <location>
        <begin position="164"/>
        <end position="187"/>
    </location>
</feature>
<keyword evidence="6 7" id="KW-0472">Membrane</keyword>
<evidence type="ECO:0000256" key="4">
    <source>
        <dbReference type="ARBA" id="ARBA00022692"/>
    </source>
</evidence>
<feature type="transmembrane region" description="Helical" evidence="7">
    <location>
        <begin position="27"/>
        <end position="49"/>
    </location>
</feature>
<evidence type="ECO:0000256" key="2">
    <source>
        <dbReference type="ARBA" id="ARBA00022448"/>
    </source>
</evidence>
<evidence type="ECO:0000256" key="7">
    <source>
        <dbReference type="RuleBase" id="RU363032"/>
    </source>
</evidence>
<accession>A0A1E5GFJ8</accession>
<evidence type="ECO:0000256" key="5">
    <source>
        <dbReference type="ARBA" id="ARBA00022989"/>
    </source>
</evidence>
<dbReference type="InterPro" id="IPR035906">
    <property type="entry name" value="MetI-like_sf"/>
</dbReference>
<dbReference type="OrthoDB" id="9793490at2"/>
<dbReference type="CDD" id="cd06261">
    <property type="entry name" value="TM_PBP2"/>
    <property type="match status" value="1"/>
</dbReference>
<dbReference type="PANTHER" id="PTHR30450">
    <property type="entry name" value="ABC TRANSPORTER PERMEASE"/>
    <property type="match status" value="1"/>
</dbReference>